<reference evidence="5 8" key="5">
    <citation type="submission" date="2023-02" db="EMBL/GenBank/DDBJ databases">
        <title>Comparative genomics and fermentation flavor characterization of five lactic acid bacteria reveal flavor biosynthesis metabolic pathways in fermented muskmelon puree.</title>
        <authorList>
            <person name="Yuan L."/>
            <person name="Li M."/>
            <person name="Xu X."/>
            <person name="Lao F."/>
            <person name="Wu J."/>
        </authorList>
    </citation>
    <scope>NUCLEOTIDE SEQUENCE [LARGE SCALE GENOMIC DNA]</scope>
    <source>
        <strain evidence="5 8">Ca-4</strain>
    </source>
</reference>
<dbReference type="Pfam" id="PF17774">
    <property type="entry name" value="YlmH_RBD"/>
    <property type="match status" value="1"/>
</dbReference>
<dbReference type="Gene3D" id="3.30.70.330">
    <property type="match status" value="1"/>
</dbReference>
<reference evidence="3" key="2">
    <citation type="submission" date="2019-12" db="EMBL/GenBank/DDBJ databases">
        <title>SpeciesPrimer: A bioinformatics pipeline dedicated to the design of qPCR primers for the quantification of bacterial species.</title>
        <authorList>
            <person name="Dreier M."/>
            <person name="Berthoud H."/>
            <person name="Shani N."/>
            <person name="Wechsler D."/>
            <person name="Junier P."/>
        </authorList>
    </citation>
    <scope>NUCLEOTIDE SEQUENCE</scope>
    <source>
        <strain evidence="3">FAM13073</strain>
    </source>
</reference>
<evidence type="ECO:0000313" key="8">
    <source>
        <dbReference type="Proteomes" id="UP001214131"/>
    </source>
</evidence>
<dbReference type="GO" id="GO:0003723">
    <property type="term" value="F:RNA binding"/>
    <property type="evidence" value="ECO:0007669"/>
    <property type="project" value="UniProtKB-KW"/>
</dbReference>
<dbReference type="RefSeq" id="WP_011673538.1">
    <property type="nucleotide sequence ID" value="NZ_BEWQ01000002.1"/>
</dbReference>
<reference evidence="6" key="3">
    <citation type="submission" date="2020-03" db="EMBL/GenBank/DDBJ databases">
        <title>SpeciesPrimer: A bioinformatics pipeline dedicated to the design of qPCR primers for the quantification of bacterial species.</title>
        <authorList>
            <person name="Dreier M."/>
            <person name="Berthoud H."/>
            <person name="Shani N."/>
            <person name="Wechsler D."/>
            <person name="Junier P."/>
        </authorList>
    </citation>
    <scope>NUCLEOTIDE SEQUENCE [LARGE SCALE GENOMIC DNA]</scope>
    <source>
        <strain evidence="6">FAM13073</strain>
    </source>
</reference>
<accession>A0A8G0ZKG0</accession>
<evidence type="ECO:0000313" key="5">
    <source>
        <dbReference type="EMBL" id="WEA57144.1"/>
    </source>
</evidence>
<sequence>MDNQITQHFRKEEQELIESFSSSLQEALDQNRPILTNFLNPREQHILQTLVNRFPELKVYFNGGFSEAENKRALITPDYFVPAEDDFSVRIFEINYPINFTDLEHRQILGTLVNAGIKRSTFGDIVHQAERWQFAVNGELENFFLNEIDRIGKIKVKLIPTSTNDILKVQDDWEPVNQTVASLRMDSIISTGFSISRHRVKELIEKRLVQLNWMIDEKADTLIALNDVISVRKYGRIKLVDILGKTKKDKLKIQLDIIKTR</sequence>
<dbReference type="GeneID" id="33062192"/>
<dbReference type="PANTHER" id="PTHR13633:SF3">
    <property type="entry name" value="MITOCHONDRIAL TRANSCRIPTION RESCUE FACTOR 1"/>
    <property type="match status" value="1"/>
</dbReference>
<evidence type="ECO:0000313" key="3">
    <source>
        <dbReference type="EMBL" id="KAF0415272.1"/>
    </source>
</evidence>
<dbReference type="AlphaFoldDB" id="A0A0R2H5Z0"/>
<dbReference type="Proteomes" id="UP000743107">
    <property type="component" value="Unassembled WGS sequence"/>
</dbReference>
<evidence type="ECO:0000313" key="7">
    <source>
        <dbReference type="Proteomes" id="UP000743107"/>
    </source>
</evidence>
<dbReference type="EMBL" id="CP118739">
    <property type="protein sequence ID" value="WEA57144.1"/>
    <property type="molecule type" value="Genomic_DNA"/>
</dbReference>
<dbReference type="Proteomes" id="UP000472573">
    <property type="component" value="Unassembled WGS sequence"/>
</dbReference>
<dbReference type="CDD" id="cd00165">
    <property type="entry name" value="S4"/>
    <property type="match status" value="1"/>
</dbReference>
<keyword evidence="1" id="KW-0694">RNA-binding</keyword>
<dbReference type="SUPFAM" id="SSF55174">
    <property type="entry name" value="Alpha-L RNA-binding motif"/>
    <property type="match status" value="1"/>
</dbReference>
<protein>
    <submittedName>
        <fullName evidence="4">RNA-binding protein</fullName>
    </submittedName>
    <submittedName>
        <fullName evidence="5">YlmH/Sll1252 family protein</fullName>
    </submittedName>
</protein>
<name>A0A0R2H5Z0_PEDPE</name>
<accession>A0A0R2H5Z0</accession>
<dbReference type="PROSITE" id="PS50889">
    <property type="entry name" value="S4"/>
    <property type="match status" value="1"/>
</dbReference>
<feature type="domain" description="RNA-binding S4" evidence="2">
    <location>
        <begin position="183"/>
        <end position="243"/>
    </location>
</feature>
<reference evidence="3 6" key="1">
    <citation type="submission" date="2019-10" db="EMBL/GenBank/DDBJ databases">
        <authorList>
            <person name="Irmler S."/>
            <person name="Berthoud H."/>
            <person name="Roetschi A."/>
            <person name="Arias E."/>
            <person name="Shani N."/>
            <person name="Wuethrich D."/>
            <person name="Bruggmann R."/>
        </authorList>
    </citation>
    <scope>NUCLEOTIDE SEQUENCE [LARGE SCALE GENOMIC DNA]</scope>
    <source>
        <strain evidence="3 6">FAM13073</strain>
    </source>
</reference>
<dbReference type="PANTHER" id="PTHR13633">
    <property type="entry name" value="MITOCHONDRIAL TRANSCRIPTION RESCUE FACTOR 1"/>
    <property type="match status" value="1"/>
</dbReference>
<dbReference type="OMA" id="AWGGYPQ"/>
<dbReference type="InterPro" id="IPR012677">
    <property type="entry name" value="Nucleotide-bd_a/b_plait_sf"/>
</dbReference>
<reference evidence="4" key="4">
    <citation type="submission" date="2020-11" db="EMBL/GenBank/DDBJ databases">
        <title>Antibiotic susceptibility profiles of Pediococcus pentosaceus from various origins and their implications for the safety assessment of strains with food-technology applications.</title>
        <authorList>
            <person name="Shani N."/>
            <person name="Oberhaensli S."/>
            <person name="Arias E."/>
        </authorList>
    </citation>
    <scope>NUCLEOTIDE SEQUENCE</scope>
    <source>
        <strain evidence="4">FAM 19164</strain>
    </source>
</reference>
<gene>
    <name evidence="3" type="ORF">GBO79_02815</name>
    <name evidence="4" type="ORF">ITQ97_00200</name>
    <name evidence="5" type="ORF">PWB86_08140</name>
</gene>
<evidence type="ECO:0000313" key="4">
    <source>
        <dbReference type="EMBL" id="MBF7126258.1"/>
    </source>
</evidence>
<dbReference type="EMBL" id="JADOFV010000001">
    <property type="protein sequence ID" value="MBF7126258.1"/>
    <property type="molecule type" value="Genomic_DNA"/>
</dbReference>
<evidence type="ECO:0000313" key="6">
    <source>
        <dbReference type="Proteomes" id="UP000472573"/>
    </source>
</evidence>
<dbReference type="InterPro" id="IPR002942">
    <property type="entry name" value="S4_RNA-bd"/>
</dbReference>
<evidence type="ECO:0000256" key="1">
    <source>
        <dbReference type="PROSITE-ProRule" id="PRU00182"/>
    </source>
</evidence>
<dbReference type="SMART" id="SM00363">
    <property type="entry name" value="S4"/>
    <property type="match status" value="1"/>
</dbReference>
<dbReference type="Gene3D" id="3.30.1370.160">
    <property type="match status" value="1"/>
</dbReference>
<keyword evidence="6" id="KW-1185">Reference proteome</keyword>
<evidence type="ECO:0000259" key="2">
    <source>
        <dbReference type="SMART" id="SM00363"/>
    </source>
</evidence>
<proteinExistence type="predicted"/>
<dbReference type="EMBL" id="WENB01000001">
    <property type="protein sequence ID" value="KAF0415272.1"/>
    <property type="molecule type" value="Genomic_DNA"/>
</dbReference>
<organism evidence="4 7">
    <name type="scientific">Pediococcus pentosaceus</name>
    <dbReference type="NCBI Taxonomy" id="1255"/>
    <lineage>
        <taxon>Bacteria</taxon>
        <taxon>Bacillati</taxon>
        <taxon>Bacillota</taxon>
        <taxon>Bacilli</taxon>
        <taxon>Lactobacillales</taxon>
        <taxon>Lactobacillaceae</taxon>
        <taxon>Pediococcus</taxon>
    </lineage>
</organism>
<dbReference type="Proteomes" id="UP001214131">
    <property type="component" value="Chromosome"/>
</dbReference>
<dbReference type="InterPro" id="IPR040591">
    <property type="entry name" value="RqcP2_RBD"/>
</dbReference>